<reference evidence="1" key="1">
    <citation type="submission" date="2022-10" db="EMBL/GenBank/DDBJ databases">
        <title>Luteolibacter sp. GHJ8, whole genome shotgun sequencing project.</title>
        <authorList>
            <person name="Zhao G."/>
            <person name="Shen L."/>
        </authorList>
    </citation>
    <scope>NUCLEOTIDE SEQUENCE</scope>
    <source>
        <strain evidence="1">GHJ8</strain>
    </source>
</reference>
<dbReference type="SUPFAM" id="SSF54427">
    <property type="entry name" value="NTF2-like"/>
    <property type="match status" value="1"/>
</dbReference>
<evidence type="ECO:0000313" key="2">
    <source>
        <dbReference type="Proteomes" id="UP001165653"/>
    </source>
</evidence>
<dbReference type="InterPro" id="IPR032710">
    <property type="entry name" value="NTF2-like_dom_sf"/>
</dbReference>
<name>A0ABT3G7H7_9BACT</name>
<dbReference type="Pfam" id="PF07366">
    <property type="entry name" value="SnoaL"/>
    <property type="match status" value="1"/>
</dbReference>
<protein>
    <submittedName>
        <fullName evidence="1">Ester cyclase</fullName>
    </submittedName>
</protein>
<dbReference type="Proteomes" id="UP001165653">
    <property type="component" value="Unassembled WGS sequence"/>
</dbReference>
<accession>A0ABT3G7H7</accession>
<dbReference type="PANTHER" id="PTHR38436">
    <property type="entry name" value="POLYKETIDE CYCLASE SNOAL-LIKE DOMAIN"/>
    <property type="match status" value="1"/>
</dbReference>
<dbReference type="InterPro" id="IPR009959">
    <property type="entry name" value="Cyclase_SnoaL-like"/>
</dbReference>
<evidence type="ECO:0000313" key="1">
    <source>
        <dbReference type="EMBL" id="MCW1915806.1"/>
    </source>
</evidence>
<dbReference type="RefSeq" id="WP_264515365.1">
    <property type="nucleotide sequence ID" value="NZ_JAPDDR010000010.1"/>
</dbReference>
<dbReference type="EMBL" id="JAPDDR010000010">
    <property type="protein sequence ID" value="MCW1915806.1"/>
    <property type="molecule type" value="Genomic_DNA"/>
</dbReference>
<organism evidence="1 2">
    <name type="scientific">Luteolibacter rhizosphaerae</name>
    <dbReference type="NCBI Taxonomy" id="2989719"/>
    <lineage>
        <taxon>Bacteria</taxon>
        <taxon>Pseudomonadati</taxon>
        <taxon>Verrucomicrobiota</taxon>
        <taxon>Verrucomicrobiia</taxon>
        <taxon>Verrucomicrobiales</taxon>
        <taxon>Verrucomicrobiaceae</taxon>
        <taxon>Luteolibacter</taxon>
    </lineage>
</organism>
<sequence>MSTPLSPREVALAWFGPMWNNRDLSLLKELMAPGAVGHLEGGRKSIGPEGFAEFQAEFVAAVPDIKLEVVNCLADGDDACVHWRATGIHNGDGMGMVPSQESLDFQGVTWLRVENGQIVEGWDFWNFDSLLKKMSCA</sequence>
<keyword evidence="2" id="KW-1185">Reference proteome</keyword>
<dbReference type="PANTHER" id="PTHR38436:SF1">
    <property type="entry name" value="ESTER CYCLASE"/>
    <property type="match status" value="1"/>
</dbReference>
<gene>
    <name evidence="1" type="ORF">OJ996_19625</name>
</gene>
<dbReference type="Gene3D" id="3.10.450.50">
    <property type="match status" value="1"/>
</dbReference>
<proteinExistence type="predicted"/>
<comment type="caution">
    <text evidence="1">The sequence shown here is derived from an EMBL/GenBank/DDBJ whole genome shotgun (WGS) entry which is preliminary data.</text>
</comment>